<feature type="compositionally biased region" description="Polar residues" evidence="1">
    <location>
        <begin position="265"/>
        <end position="283"/>
    </location>
</feature>
<dbReference type="InterPro" id="IPR036869">
    <property type="entry name" value="J_dom_sf"/>
</dbReference>
<proteinExistence type="predicted"/>
<dbReference type="Proteomes" id="UP001163823">
    <property type="component" value="Chromosome 2"/>
</dbReference>
<feature type="compositionally biased region" description="Basic and acidic residues" evidence="1">
    <location>
        <begin position="419"/>
        <end position="444"/>
    </location>
</feature>
<dbReference type="Pfam" id="PF00226">
    <property type="entry name" value="DnaJ"/>
    <property type="match status" value="1"/>
</dbReference>
<keyword evidence="4" id="KW-1185">Reference proteome</keyword>
<dbReference type="CDD" id="cd06257">
    <property type="entry name" value="DnaJ"/>
    <property type="match status" value="1"/>
</dbReference>
<name>A0AAD7QEU9_QUISA</name>
<dbReference type="Gene3D" id="1.10.287.110">
    <property type="entry name" value="DnaJ domain"/>
    <property type="match status" value="1"/>
</dbReference>
<feature type="compositionally biased region" description="Low complexity" evidence="1">
    <location>
        <begin position="300"/>
        <end position="309"/>
    </location>
</feature>
<evidence type="ECO:0000256" key="1">
    <source>
        <dbReference type="SAM" id="MobiDB-lite"/>
    </source>
</evidence>
<feature type="region of interest" description="Disordered" evidence="1">
    <location>
        <begin position="265"/>
        <end position="480"/>
    </location>
</feature>
<dbReference type="Pfam" id="PF11926">
    <property type="entry name" value="DUF3444"/>
    <property type="match status" value="2"/>
</dbReference>
<dbReference type="InterPro" id="IPR024593">
    <property type="entry name" value="DUF3444"/>
</dbReference>
<evidence type="ECO:0000313" key="4">
    <source>
        <dbReference type="Proteomes" id="UP001163823"/>
    </source>
</evidence>
<dbReference type="EMBL" id="JARAOO010000002">
    <property type="protein sequence ID" value="KAJ7980192.1"/>
    <property type="molecule type" value="Genomic_DNA"/>
</dbReference>
<feature type="compositionally biased region" description="Basic and acidic residues" evidence="1">
    <location>
        <begin position="393"/>
        <end position="409"/>
    </location>
</feature>
<dbReference type="PROSITE" id="PS50076">
    <property type="entry name" value="DNAJ_2"/>
    <property type="match status" value="1"/>
</dbReference>
<gene>
    <name evidence="3" type="ORF">O6P43_003497</name>
</gene>
<feature type="compositionally biased region" description="Basic and acidic residues" evidence="1">
    <location>
        <begin position="326"/>
        <end position="336"/>
    </location>
</feature>
<dbReference type="KEGG" id="qsa:O6P43_003497"/>
<dbReference type="PANTHER" id="PTHR45089:SF24">
    <property type="entry name" value="DNAJ HEAT SHOCK N-TERMINAL DOMAIN-CONTAINING PROTEIN"/>
    <property type="match status" value="1"/>
</dbReference>
<dbReference type="PRINTS" id="PR00625">
    <property type="entry name" value="JDOMAIN"/>
</dbReference>
<feature type="domain" description="J" evidence="2">
    <location>
        <begin position="67"/>
        <end position="131"/>
    </location>
</feature>
<evidence type="ECO:0000313" key="3">
    <source>
        <dbReference type="EMBL" id="KAJ7980192.1"/>
    </source>
</evidence>
<comment type="caution">
    <text evidence="3">The sequence shown here is derived from an EMBL/GenBank/DDBJ whole genome shotgun (WGS) entry which is preliminary data.</text>
</comment>
<accession>A0AAD7QEU9</accession>
<evidence type="ECO:0000259" key="2">
    <source>
        <dbReference type="PROSITE" id="PS50076"/>
    </source>
</evidence>
<dbReference type="PANTHER" id="PTHR45089">
    <property type="entry name" value="DNAJ HEAT SHOCK AMINO-TERMINAL DOMAIN PROTEIN-RELATED"/>
    <property type="match status" value="1"/>
</dbReference>
<dbReference type="AlphaFoldDB" id="A0AAD7QEU9"/>
<dbReference type="InterPro" id="IPR001623">
    <property type="entry name" value="DnaJ_domain"/>
</dbReference>
<feature type="compositionally biased region" description="Basic residues" evidence="1">
    <location>
        <begin position="337"/>
        <end position="346"/>
    </location>
</feature>
<protein>
    <submittedName>
        <fullName evidence="3">DnaJ domain containing protein</fullName>
    </submittedName>
</protein>
<dbReference type="SMART" id="SM00271">
    <property type="entry name" value="DnaJ"/>
    <property type="match status" value="1"/>
</dbReference>
<dbReference type="SUPFAM" id="SSF46565">
    <property type="entry name" value="Chaperone J-domain"/>
    <property type="match status" value="1"/>
</dbReference>
<organism evidence="3 4">
    <name type="scientific">Quillaja saponaria</name>
    <name type="common">Soap bark tree</name>
    <dbReference type="NCBI Taxonomy" id="32244"/>
    <lineage>
        <taxon>Eukaryota</taxon>
        <taxon>Viridiplantae</taxon>
        <taxon>Streptophyta</taxon>
        <taxon>Embryophyta</taxon>
        <taxon>Tracheophyta</taxon>
        <taxon>Spermatophyta</taxon>
        <taxon>Magnoliopsida</taxon>
        <taxon>eudicotyledons</taxon>
        <taxon>Gunneridae</taxon>
        <taxon>Pentapetalae</taxon>
        <taxon>rosids</taxon>
        <taxon>fabids</taxon>
        <taxon>Fabales</taxon>
        <taxon>Quillajaceae</taxon>
        <taxon>Quillaja</taxon>
    </lineage>
</organism>
<sequence>MDCNKDEAIKAKSIAEQKMQNKDFLGARKIALKAQQLYPDLENIAQMLMVCDVHCSAEKKLSGSEMDWYGILQIEQTSNEATIKKQYRKFALQLHPDKNKFAGAEAAFKLIGEAQRILLDKDKRATYDMIRRKASVNKTAVPYHPPQKASTNFSFGVQNNVRNNFTDLNPQQPQFRQATQQGFNGGRLTFWTACPFCSMRYQYYRDIVNRSLRCQNCNKPFIAYDMNEPCATPASNLSQQSFPQKKDGLDKGAFKVDVGRQRNFNADNLKAESSQKTGSASEFTSEKVNGKRKKRETESSESSDSISSTDSEEDMVIDGDGFDGGQRFEGKEDRYPRRSTRQKQKVSYRENLSDDDDLTNPSKRAKESGSPWATSDEKNEATKMNDQPGAAADVKDEQKEVKQKEKFCYEESLPNRTKGTNEAKVTKEVKGKEEVLENDSERNVGARANCKPDPISKATLDPISKGEQESTSKATLEPTSKETLEPEVYVYPDPDFNDFDKDKNEDCFAVGQIWATYDTADAMPRFYAQIRKVLSPGFKLRITWLEPDPDDEDETNWTNEDLPVSCGKFILGNTEVTGDRLMFSHLISWEKGGHRDTFKVYPRKGETWALFKNWDIKWYDDAEAHRNYDYEFVEVLSDYVEAEGILVAYLGKLKGFVSLFSRVVKQGIDSFQVPPVQLFRFSHRVPSFKMTGKERGGVPKGSYELDPASLPTNIEEVAVSEYLDVKDGHIQPDGLSARSSDVSKPTITSDGNVYTCQADVRRGSLEQQNKGSNNDINDITPPTPFSPEAMEIPEPEFYNFDAEKSPEKFQIGQIWALYSDEDGLPKYYGKIKRIDTQSDFELHVVWLGVCFLPDNTITWHDKKIPICCGGFKTKRGKPNVYSNTKSFSHQLQPDTIGKKNEYAIFPRKGEVWAIYKNWSTQMACSDLENCEYDIVEVLEENDLWREVLVLELVNGYKSVFKGQKKERSAVTMRIPQTELLRFSHQIPSFKLTEEKDGSLRGFWELDPAALPYYYFCLN</sequence>
<feature type="compositionally biased region" description="Acidic residues" evidence="1">
    <location>
        <begin position="310"/>
        <end position="321"/>
    </location>
</feature>
<reference evidence="3" key="1">
    <citation type="journal article" date="2023" name="Science">
        <title>Elucidation of the pathway for biosynthesis of saponin adjuvants from the soapbark tree.</title>
        <authorList>
            <person name="Reed J."/>
            <person name="Orme A."/>
            <person name="El-Demerdash A."/>
            <person name="Owen C."/>
            <person name="Martin L.B.B."/>
            <person name="Misra R.C."/>
            <person name="Kikuchi S."/>
            <person name="Rejzek M."/>
            <person name="Martin A.C."/>
            <person name="Harkess A."/>
            <person name="Leebens-Mack J."/>
            <person name="Louveau T."/>
            <person name="Stephenson M.J."/>
            <person name="Osbourn A."/>
        </authorList>
    </citation>
    <scope>NUCLEOTIDE SEQUENCE</scope>
    <source>
        <strain evidence="3">S10</strain>
    </source>
</reference>